<dbReference type="Pfam" id="PF11659">
    <property type="entry name" value="DUF3261"/>
    <property type="match status" value="1"/>
</dbReference>
<name>A0A1H9GIN5_9SPIR</name>
<dbReference type="Proteomes" id="UP000182360">
    <property type="component" value="Unassembled WGS sequence"/>
</dbReference>
<dbReference type="AlphaFoldDB" id="A0A1H9GIN5"/>
<reference evidence="1 2" key="1">
    <citation type="submission" date="2016-10" db="EMBL/GenBank/DDBJ databases">
        <authorList>
            <person name="de Groot N.N."/>
        </authorList>
    </citation>
    <scope>NUCLEOTIDE SEQUENCE [LARGE SCALE GENOMIC DNA]</scope>
    <source>
        <strain evidence="1 2">B25</strain>
    </source>
</reference>
<evidence type="ECO:0000313" key="1">
    <source>
        <dbReference type="EMBL" id="SEQ49972.1"/>
    </source>
</evidence>
<dbReference type="PROSITE" id="PS51257">
    <property type="entry name" value="PROKAR_LIPOPROTEIN"/>
    <property type="match status" value="1"/>
</dbReference>
<organism evidence="1 2">
    <name type="scientific">Treponema bryantii</name>
    <dbReference type="NCBI Taxonomy" id="163"/>
    <lineage>
        <taxon>Bacteria</taxon>
        <taxon>Pseudomonadati</taxon>
        <taxon>Spirochaetota</taxon>
        <taxon>Spirochaetia</taxon>
        <taxon>Spirochaetales</taxon>
        <taxon>Treponemataceae</taxon>
        <taxon>Treponema</taxon>
    </lineage>
</organism>
<gene>
    <name evidence="1" type="ORF">SAMN04487977_10515</name>
</gene>
<dbReference type="InterPro" id="IPR021675">
    <property type="entry name" value="DUF3261"/>
</dbReference>
<dbReference type="RefSeq" id="WP_074643606.1">
    <property type="nucleotide sequence ID" value="NZ_FOFU01000005.1"/>
</dbReference>
<dbReference type="EMBL" id="FOFU01000005">
    <property type="protein sequence ID" value="SEQ49972.1"/>
    <property type="molecule type" value="Genomic_DNA"/>
</dbReference>
<sequence>MKRSSNFLRIFVLSLFLISCKSTDVAKTSVGEITATGLRPIYITNSKKVELLLPEYADGAYDVFRILDGNFGNTSFSFLSYTQIDETGISLSLMNDFGADMGNVFYDGTKVVFDSAYFPKNLPGEYIICDIQNAFYDSAVLEENYKNAGLTFEETVIMWETGTPEEIRKIFDGSKLIEEISNHDDTITIKNYLRGYEYKLTKIEE</sequence>
<evidence type="ECO:0008006" key="3">
    <source>
        <dbReference type="Google" id="ProtNLM"/>
    </source>
</evidence>
<keyword evidence="2" id="KW-1185">Reference proteome</keyword>
<evidence type="ECO:0000313" key="2">
    <source>
        <dbReference type="Proteomes" id="UP000182360"/>
    </source>
</evidence>
<proteinExistence type="predicted"/>
<accession>A0A1H9GIN5</accession>
<protein>
    <recommendedName>
        <fullName evidence="3">Lipoprotein</fullName>
    </recommendedName>
</protein>
<dbReference type="OrthoDB" id="360233at2"/>